<feature type="compositionally biased region" description="Low complexity" evidence="1">
    <location>
        <begin position="178"/>
        <end position="192"/>
    </location>
</feature>
<dbReference type="InterPro" id="IPR035919">
    <property type="entry name" value="EAL_sf"/>
</dbReference>
<name>A0A7W6RB63_9PROT</name>
<accession>A0A7W6RB63</accession>
<organism evidence="2 3">
    <name type="scientific">Roseospira visakhapatnamensis</name>
    <dbReference type="NCBI Taxonomy" id="390880"/>
    <lineage>
        <taxon>Bacteria</taxon>
        <taxon>Pseudomonadati</taxon>
        <taxon>Pseudomonadota</taxon>
        <taxon>Alphaproteobacteria</taxon>
        <taxon>Rhodospirillales</taxon>
        <taxon>Rhodospirillaceae</taxon>
        <taxon>Roseospira</taxon>
    </lineage>
</organism>
<dbReference type="AlphaFoldDB" id="A0A7W6RB63"/>
<dbReference type="SUPFAM" id="SSF141868">
    <property type="entry name" value="EAL domain-like"/>
    <property type="match status" value="1"/>
</dbReference>
<reference evidence="2 3" key="1">
    <citation type="submission" date="2020-08" db="EMBL/GenBank/DDBJ databases">
        <title>Genome sequencing of Purple Non-Sulfur Bacteria from various extreme environments.</title>
        <authorList>
            <person name="Mayer M."/>
        </authorList>
    </citation>
    <scope>NUCLEOTIDE SEQUENCE [LARGE SCALE GENOMIC DNA]</scope>
    <source>
        <strain evidence="2 3">JA131</strain>
    </source>
</reference>
<evidence type="ECO:0000313" key="3">
    <source>
        <dbReference type="Proteomes" id="UP000554286"/>
    </source>
</evidence>
<comment type="caution">
    <text evidence="2">The sequence shown here is derived from an EMBL/GenBank/DDBJ whole genome shotgun (WGS) entry which is preliminary data.</text>
</comment>
<evidence type="ECO:0000256" key="1">
    <source>
        <dbReference type="SAM" id="MobiDB-lite"/>
    </source>
</evidence>
<dbReference type="RefSeq" id="WP_184042855.1">
    <property type="nucleotide sequence ID" value="NZ_JACIGK010000004.1"/>
</dbReference>
<dbReference type="EMBL" id="JACIGK010000004">
    <property type="protein sequence ID" value="MBB4265237.1"/>
    <property type="molecule type" value="Genomic_DNA"/>
</dbReference>
<protein>
    <recommendedName>
        <fullName evidence="4">EAL domain-containing protein</fullName>
    </recommendedName>
</protein>
<dbReference type="Gene3D" id="3.20.20.450">
    <property type="entry name" value="EAL domain"/>
    <property type="match status" value="1"/>
</dbReference>
<feature type="region of interest" description="Disordered" evidence="1">
    <location>
        <begin position="148"/>
        <end position="197"/>
    </location>
</feature>
<proteinExistence type="predicted"/>
<sequence length="498" mass="55011">MARMRAIRSGFALPDYVREIGGDYYDLRSLRVRVSDLRPENRAPDSLRAIEEALTPLALDGLARLFRLPEGDYLLIFRKEVTDRVRAVLVGLRFLISDDPLSEHLGAPAGQDTPLLIWRDLGESFEALRALASEYERIAAKRAEAAARRDGTRAGQATGDAARALAEAEEADHDDKTAAAGAGVPGVRPPLAEGAVRPDTDVPAAMVWRPIGPRTDQPPSPDPAALWTAQPWAGPRGSWGGRRPIDAEVLDRLENGLAQADLSNHVRWQRVCAIVGTAPPRPVFTEIYVSIPELRETIAPRIDLTANRWLFQHFTETLDRRVLAYLNREGVRTSKDGFSVNLNVQTILSDTFLRFEQVLAAGTHGTVVLELRVEDVFSDLDAYVFARDYVRQRGYRLCIDALDPETLGLLDRARLGADLVKLFWTRDLPARMITDDGLALARRLRAGEGSRTVLAHCDSAEAVTLGQDLGITLFQGRSVDDLQGIIDDSVPMPRGPRR</sequence>
<evidence type="ECO:0008006" key="4">
    <source>
        <dbReference type="Google" id="ProtNLM"/>
    </source>
</evidence>
<evidence type="ECO:0000313" key="2">
    <source>
        <dbReference type="EMBL" id="MBB4265237.1"/>
    </source>
</evidence>
<gene>
    <name evidence="2" type="ORF">GGD89_000852</name>
</gene>
<keyword evidence="3" id="KW-1185">Reference proteome</keyword>
<dbReference type="Proteomes" id="UP000554286">
    <property type="component" value="Unassembled WGS sequence"/>
</dbReference>